<name>A0A8H4PXK6_9HYPO</name>
<feature type="region of interest" description="Disordered" evidence="1">
    <location>
        <begin position="102"/>
        <end position="137"/>
    </location>
</feature>
<accession>A0A8H4PXK6</accession>
<dbReference type="Proteomes" id="UP000557566">
    <property type="component" value="Unassembled WGS sequence"/>
</dbReference>
<reference evidence="2 3" key="1">
    <citation type="journal article" date="2020" name="Genome Biol. Evol.">
        <title>A new high-quality draft genome assembly of the Chinese cordyceps Ophiocordyceps sinensis.</title>
        <authorList>
            <person name="Shu R."/>
            <person name="Zhang J."/>
            <person name="Meng Q."/>
            <person name="Zhang H."/>
            <person name="Zhou G."/>
            <person name="Li M."/>
            <person name="Wu P."/>
            <person name="Zhao Y."/>
            <person name="Chen C."/>
            <person name="Qin Q."/>
        </authorList>
    </citation>
    <scope>NUCLEOTIDE SEQUENCE [LARGE SCALE GENOMIC DNA]</scope>
    <source>
        <strain evidence="2 3">IOZ07</strain>
    </source>
</reference>
<evidence type="ECO:0000313" key="3">
    <source>
        <dbReference type="Proteomes" id="UP000557566"/>
    </source>
</evidence>
<proteinExistence type="predicted"/>
<protein>
    <submittedName>
        <fullName evidence="2">Uncharacterized protein</fullName>
    </submittedName>
</protein>
<comment type="caution">
    <text evidence="2">The sequence shown here is derived from an EMBL/GenBank/DDBJ whole genome shotgun (WGS) entry which is preliminary data.</text>
</comment>
<gene>
    <name evidence="2" type="ORF">G6O67_001450</name>
</gene>
<organism evidence="2 3">
    <name type="scientific">Ophiocordyceps sinensis</name>
    <dbReference type="NCBI Taxonomy" id="72228"/>
    <lineage>
        <taxon>Eukaryota</taxon>
        <taxon>Fungi</taxon>
        <taxon>Dikarya</taxon>
        <taxon>Ascomycota</taxon>
        <taxon>Pezizomycotina</taxon>
        <taxon>Sordariomycetes</taxon>
        <taxon>Hypocreomycetidae</taxon>
        <taxon>Hypocreales</taxon>
        <taxon>Ophiocordycipitaceae</taxon>
        <taxon>Ophiocordyceps</taxon>
    </lineage>
</organism>
<evidence type="ECO:0000256" key="1">
    <source>
        <dbReference type="SAM" id="MobiDB-lite"/>
    </source>
</evidence>
<feature type="compositionally biased region" description="Basic and acidic residues" evidence="1">
    <location>
        <begin position="105"/>
        <end position="123"/>
    </location>
</feature>
<sequence>MLSKRTIADEKRLESFLLEDPVREIMDKLKDTGELSLHQWIQRKVSLARQLRLEKDWQVIQTFHGLIAVQISSLLSLPDKKTSIEKWIREIEERKPLITASLERYTSRDRSRRDDPRGPDRRRGGQKSLPTRRWHRL</sequence>
<dbReference type="AlphaFoldDB" id="A0A8H4PXK6"/>
<keyword evidence="3" id="KW-1185">Reference proteome</keyword>
<evidence type="ECO:0000313" key="2">
    <source>
        <dbReference type="EMBL" id="KAF4512287.1"/>
    </source>
</evidence>
<dbReference type="EMBL" id="JAAVMX010000002">
    <property type="protein sequence ID" value="KAF4512287.1"/>
    <property type="molecule type" value="Genomic_DNA"/>
</dbReference>